<dbReference type="PATRIC" id="fig|52.7.peg.2743"/>
<gene>
    <name evidence="2" type="ORF">CMC5_025220</name>
</gene>
<protein>
    <submittedName>
        <fullName evidence="2">Uncharacterized protein</fullName>
    </submittedName>
</protein>
<accession>A0A0K1EBW2</accession>
<evidence type="ECO:0000313" key="3">
    <source>
        <dbReference type="Proteomes" id="UP000067626"/>
    </source>
</evidence>
<dbReference type="Proteomes" id="UP000067626">
    <property type="component" value="Chromosome"/>
</dbReference>
<dbReference type="KEGG" id="ccro:CMC5_025220"/>
<keyword evidence="3" id="KW-1185">Reference proteome</keyword>
<organism evidence="2 3">
    <name type="scientific">Chondromyces crocatus</name>
    <dbReference type="NCBI Taxonomy" id="52"/>
    <lineage>
        <taxon>Bacteria</taxon>
        <taxon>Pseudomonadati</taxon>
        <taxon>Myxococcota</taxon>
        <taxon>Polyangia</taxon>
        <taxon>Polyangiales</taxon>
        <taxon>Polyangiaceae</taxon>
        <taxon>Chondromyces</taxon>
    </lineage>
</organism>
<feature type="region of interest" description="Disordered" evidence="1">
    <location>
        <begin position="391"/>
        <end position="432"/>
    </location>
</feature>
<dbReference type="AlphaFoldDB" id="A0A0K1EBW2"/>
<dbReference type="EMBL" id="CP012159">
    <property type="protein sequence ID" value="AKT38376.1"/>
    <property type="molecule type" value="Genomic_DNA"/>
</dbReference>
<feature type="compositionally biased region" description="Polar residues" evidence="1">
    <location>
        <begin position="296"/>
        <end position="306"/>
    </location>
</feature>
<feature type="region of interest" description="Disordered" evidence="1">
    <location>
        <begin position="834"/>
        <end position="889"/>
    </location>
</feature>
<feature type="region of interest" description="Disordered" evidence="1">
    <location>
        <begin position="286"/>
        <end position="309"/>
    </location>
</feature>
<evidence type="ECO:0000256" key="1">
    <source>
        <dbReference type="SAM" id="MobiDB-lite"/>
    </source>
</evidence>
<proteinExistence type="predicted"/>
<evidence type="ECO:0000313" key="2">
    <source>
        <dbReference type="EMBL" id="AKT38376.1"/>
    </source>
</evidence>
<sequence length="910" mass="95152">MPQGPSGKLLDHLRRRGPVALLFVGLAVGVRFAAPAPPPRSVDAIAAMLGEAVGGSVGVDDFVWEERGGFLHDALLGRRVLFLAKTPEGVAGSHADLFRASVRLTRTGRPLGLHTVRNLSQTPVGDDRGLVARGRHAAFVNVTPGIGVQSITLLDLGGEVPEHRSRSERFLAMFEGWLESGSTRGVTRTEISFGTPPPEALVDLTDELLLMGLGPERTPASVDLREHVLNTGGKEAYRPEVHAIGRPLHSFVEVATSATQRWFGVEKAREVERALLDAERRFHPLPPESAIVGEPVSSTGSASTSPEAWPPGAIPAVLTPALPGEGVWVAAKAPFGGEGSAAATPETPNEPLFLATYVRPDARSVHASVHLLAIDTRRIELRFQAGYDAPRPVAGPRGTGRLPAPSVVPPAGAGAEGGGAEGQPADEGEVSSAPSLLGAIALGWEPDHGVVVEGHPYVPPRIGEATIAVDRHGRALLGRWPGAVGVAETITSLFQGASLPGTPRAAQEVGDSDEVAAPAGGGAAWDDDLVTERSALCVTAGGYLLHAWSRAVDAPALARVLSASDCRSSLQLGRHPARLGFAWLGERDGGWVAARSVAGMTLVSEQLTSASPGAFAYLLRRGTAPEVSPRRAVWALDGATQPAPLSVPAVHTAEVVNLGARVRLTAFSPERFEMRLRAGSREISPRGAPELPKSLSAEEHARALASIGFGIGRRRGALGLSIDDKVGLRLRNEGGLLVVQGRRIDILPAGATLPEGAAATELPLVAEGGKLLPGAREIGSRRKRGAACVLEDGTLVVANTTFDSDEATTEALLDLGCHRVVAFDRGARRPTFLHRSGSVAAPSASQEEPTEPSEGAVAPEAAEPSGDKEPEDMAPLPVPEPELPPTLRAGYDDTTLFLLEASMSGRVRPL</sequence>
<name>A0A0K1EBW2_CHOCO</name>
<feature type="compositionally biased region" description="Low complexity" evidence="1">
    <location>
        <begin position="403"/>
        <end position="413"/>
    </location>
</feature>
<dbReference type="STRING" id="52.CMC5_025220"/>
<reference evidence="2 3" key="1">
    <citation type="submission" date="2015-07" db="EMBL/GenBank/DDBJ databases">
        <title>Genome analysis of myxobacterium Chondromyces crocatus Cm c5 reveals a high potential for natural compound synthesis and the genetic basis for the loss of fruiting body formation.</title>
        <authorList>
            <person name="Zaburannyi N."/>
            <person name="Bunk B."/>
            <person name="Maier J."/>
            <person name="Overmann J."/>
            <person name="Mueller R."/>
        </authorList>
    </citation>
    <scope>NUCLEOTIDE SEQUENCE [LARGE SCALE GENOMIC DNA]</scope>
    <source>
        <strain evidence="2 3">Cm c5</strain>
    </source>
</reference>